<protein>
    <recommendedName>
        <fullName evidence="1">thioredoxin-dependent peroxiredoxin</fullName>
        <ecNumber evidence="1">1.11.1.24</ecNumber>
    </recommendedName>
</protein>
<reference evidence="6 7" key="1">
    <citation type="submission" date="2024-11" db="EMBL/GenBank/DDBJ databases">
        <title>Chromosome-level genome assembly of Eucalyptus globulus Labill. provides insights into its genome evolution.</title>
        <authorList>
            <person name="Li X."/>
        </authorList>
    </citation>
    <scope>NUCLEOTIDE SEQUENCE [LARGE SCALE GENOMIC DNA]</scope>
    <source>
        <strain evidence="6">CL2024</strain>
        <tissue evidence="6">Fresh tender leaves</tissue>
    </source>
</reference>
<comment type="catalytic activity">
    <reaction evidence="3">
        <text>a hydroperoxide + [thioredoxin]-dithiol = an alcohol + [thioredoxin]-disulfide + H2O</text>
        <dbReference type="Rhea" id="RHEA:62620"/>
        <dbReference type="Rhea" id="RHEA-COMP:10698"/>
        <dbReference type="Rhea" id="RHEA-COMP:10700"/>
        <dbReference type="ChEBI" id="CHEBI:15377"/>
        <dbReference type="ChEBI" id="CHEBI:29950"/>
        <dbReference type="ChEBI" id="CHEBI:30879"/>
        <dbReference type="ChEBI" id="CHEBI:35924"/>
        <dbReference type="ChEBI" id="CHEBI:50058"/>
        <dbReference type="EC" id="1.11.1.24"/>
    </reaction>
</comment>
<evidence type="ECO:0000256" key="2">
    <source>
        <dbReference type="ARBA" id="ARBA00023002"/>
    </source>
</evidence>
<evidence type="ECO:0000259" key="5">
    <source>
        <dbReference type="Pfam" id="PF10417"/>
    </source>
</evidence>
<dbReference type="AlphaFoldDB" id="A0ABD3JTI7"/>
<accession>A0ABD3JTI7</accession>
<dbReference type="FunFam" id="3.30.1020.10:FF:000001">
    <property type="entry name" value="1-Cys peroxiredoxin"/>
    <property type="match status" value="1"/>
</dbReference>
<organism evidence="6 7">
    <name type="scientific">Eucalyptus globulus</name>
    <name type="common">Tasmanian blue gum</name>
    <dbReference type="NCBI Taxonomy" id="34317"/>
    <lineage>
        <taxon>Eukaryota</taxon>
        <taxon>Viridiplantae</taxon>
        <taxon>Streptophyta</taxon>
        <taxon>Embryophyta</taxon>
        <taxon>Tracheophyta</taxon>
        <taxon>Spermatophyta</taxon>
        <taxon>Magnoliopsida</taxon>
        <taxon>eudicotyledons</taxon>
        <taxon>Gunneridae</taxon>
        <taxon>Pentapetalae</taxon>
        <taxon>rosids</taxon>
        <taxon>malvids</taxon>
        <taxon>Myrtales</taxon>
        <taxon>Myrtaceae</taxon>
        <taxon>Myrtoideae</taxon>
        <taxon>Eucalypteae</taxon>
        <taxon>Eucalyptus</taxon>
    </lineage>
</organism>
<evidence type="ECO:0000313" key="6">
    <source>
        <dbReference type="EMBL" id="KAL3731206.1"/>
    </source>
</evidence>
<evidence type="ECO:0000256" key="3">
    <source>
        <dbReference type="ARBA" id="ARBA00049091"/>
    </source>
</evidence>
<dbReference type="PANTHER" id="PTHR43503">
    <property type="entry name" value="MCG48959-RELATED"/>
    <property type="match status" value="1"/>
</dbReference>
<comment type="caution">
    <text evidence="6">The sequence shown here is derived from an EMBL/GenBank/DDBJ whole genome shotgun (WGS) entry which is preliminary data.</text>
</comment>
<dbReference type="GO" id="GO:0140824">
    <property type="term" value="F:thioredoxin-dependent peroxiredoxin activity"/>
    <property type="evidence" value="ECO:0007669"/>
    <property type="project" value="UniProtKB-EC"/>
</dbReference>
<dbReference type="InterPro" id="IPR000866">
    <property type="entry name" value="AhpC/TSA"/>
</dbReference>
<sequence length="196" mass="21787">MLNKSSSGSDIGQLWSVGRCARRSSGRWQCTCRSSSGRGGGGVKLLGFSCDEVKSHKAWIKDIEAFTSRAKVTYPIIANPNREIIKELNLVEPEEKDASGKQVPSRALHIVGPDKKLSFLYPTSMGRNMDEVARVLDSLQRTMKHKIATPCNWKPGDAVVISLSISNEQAKEMSPQGFKTADLLSRKYYLRFTHID</sequence>
<dbReference type="Gene3D" id="3.30.1020.10">
    <property type="entry name" value="Antioxidant, Horf6, Chain A, domain2"/>
    <property type="match status" value="1"/>
</dbReference>
<feature type="domain" description="Peroxiredoxin C-terminal" evidence="5">
    <location>
        <begin position="139"/>
        <end position="173"/>
    </location>
</feature>
<feature type="domain" description="Alkyl hydroperoxide reductase subunit C/ Thiol specific antioxidant" evidence="4">
    <location>
        <begin position="42"/>
        <end position="117"/>
    </location>
</feature>
<dbReference type="Gene3D" id="3.40.30.10">
    <property type="entry name" value="Glutaredoxin"/>
    <property type="match status" value="1"/>
</dbReference>
<dbReference type="EC" id="1.11.1.24" evidence="1"/>
<dbReference type="InterPro" id="IPR019479">
    <property type="entry name" value="Peroxiredoxin_C"/>
</dbReference>
<dbReference type="Pfam" id="PF10417">
    <property type="entry name" value="1-cysPrx_C"/>
    <property type="match status" value="1"/>
</dbReference>
<dbReference type="Proteomes" id="UP001634007">
    <property type="component" value="Unassembled WGS sequence"/>
</dbReference>
<dbReference type="EMBL" id="JBJKBG010000007">
    <property type="protein sequence ID" value="KAL3731206.1"/>
    <property type="molecule type" value="Genomic_DNA"/>
</dbReference>
<evidence type="ECO:0000259" key="4">
    <source>
        <dbReference type="Pfam" id="PF00578"/>
    </source>
</evidence>
<name>A0ABD3JTI7_EUCGL</name>
<keyword evidence="2" id="KW-0560">Oxidoreductase</keyword>
<proteinExistence type="predicted"/>
<evidence type="ECO:0000313" key="7">
    <source>
        <dbReference type="Proteomes" id="UP001634007"/>
    </source>
</evidence>
<keyword evidence="7" id="KW-1185">Reference proteome</keyword>
<evidence type="ECO:0000256" key="1">
    <source>
        <dbReference type="ARBA" id="ARBA00013017"/>
    </source>
</evidence>
<gene>
    <name evidence="6" type="ORF">ACJRO7_028132</name>
</gene>
<dbReference type="Pfam" id="PF00578">
    <property type="entry name" value="AhpC-TSA"/>
    <property type="match status" value="1"/>
</dbReference>
<dbReference type="PANTHER" id="PTHR43503:SF4">
    <property type="entry name" value="PEROXIREDOXIN-6"/>
    <property type="match status" value="1"/>
</dbReference>
<dbReference type="InterPro" id="IPR036249">
    <property type="entry name" value="Thioredoxin-like_sf"/>
</dbReference>
<dbReference type="SUPFAM" id="SSF52833">
    <property type="entry name" value="Thioredoxin-like"/>
    <property type="match status" value="1"/>
</dbReference>